<evidence type="ECO:0000313" key="2">
    <source>
        <dbReference type="Proteomes" id="UP001642464"/>
    </source>
</evidence>
<dbReference type="EMBL" id="CAXAMM010036891">
    <property type="protein sequence ID" value="CAK9076398.1"/>
    <property type="molecule type" value="Genomic_DNA"/>
</dbReference>
<evidence type="ECO:0000313" key="1">
    <source>
        <dbReference type="EMBL" id="CAK9076398.1"/>
    </source>
</evidence>
<keyword evidence="2" id="KW-1185">Reference proteome</keyword>
<comment type="caution">
    <text evidence="1">The sequence shown here is derived from an EMBL/GenBank/DDBJ whole genome shotgun (WGS) entry which is preliminary data.</text>
</comment>
<reference evidence="1 2" key="1">
    <citation type="submission" date="2024-02" db="EMBL/GenBank/DDBJ databases">
        <authorList>
            <person name="Chen Y."/>
            <person name="Shah S."/>
            <person name="Dougan E. K."/>
            <person name="Thang M."/>
            <person name="Chan C."/>
        </authorList>
    </citation>
    <scope>NUCLEOTIDE SEQUENCE [LARGE SCALE GENOMIC DNA]</scope>
</reference>
<name>A0ABP0PL91_9DINO</name>
<sequence>MYQLGVVPIGGVGTWPWPFFTCSVRTETKAPEGRLTGLVAYNAAISACEKAGLWEAALCLLRDISRLKLSFNGVLQCSHQRLREGWAVASGLAAHGSTSKPTAQGGCGRFGRFGQYLLSGFPMGEGYQLGHLAACKAKFGGCQLCIGCFVGMPKE</sequence>
<gene>
    <name evidence="1" type="ORF">SCF082_LOCUS36835</name>
</gene>
<dbReference type="Proteomes" id="UP001642464">
    <property type="component" value="Unassembled WGS sequence"/>
</dbReference>
<organism evidence="1 2">
    <name type="scientific">Durusdinium trenchii</name>
    <dbReference type="NCBI Taxonomy" id="1381693"/>
    <lineage>
        <taxon>Eukaryota</taxon>
        <taxon>Sar</taxon>
        <taxon>Alveolata</taxon>
        <taxon>Dinophyceae</taxon>
        <taxon>Suessiales</taxon>
        <taxon>Symbiodiniaceae</taxon>
        <taxon>Durusdinium</taxon>
    </lineage>
</organism>
<protein>
    <submittedName>
        <fullName evidence="1">Uncharacterized protein</fullName>
    </submittedName>
</protein>
<proteinExistence type="predicted"/>
<accession>A0ABP0PL91</accession>